<reference evidence="1 2" key="2">
    <citation type="submission" date="2018-11" db="EMBL/GenBank/DDBJ databases">
        <authorList>
            <consortium name="Pathogen Informatics"/>
        </authorList>
    </citation>
    <scope>NUCLEOTIDE SEQUENCE [LARGE SCALE GENOMIC DNA]</scope>
</reference>
<dbReference type="EMBL" id="UZAD01004090">
    <property type="protein sequence ID" value="VDN86775.1"/>
    <property type="molecule type" value="Genomic_DNA"/>
</dbReference>
<keyword evidence="2" id="KW-1185">Reference proteome</keyword>
<organism evidence="3">
    <name type="scientific">Brugia pahangi</name>
    <name type="common">Filarial nematode worm</name>
    <dbReference type="NCBI Taxonomy" id="6280"/>
    <lineage>
        <taxon>Eukaryota</taxon>
        <taxon>Metazoa</taxon>
        <taxon>Ecdysozoa</taxon>
        <taxon>Nematoda</taxon>
        <taxon>Chromadorea</taxon>
        <taxon>Rhabditida</taxon>
        <taxon>Spirurina</taxon>
        <taxon>Spiruromorpha</taxon>
        <taxon>Filarioidea</taxon>
        <taxon>Onchocercidae</taxon>
        <taxon>Brugia</taxon>
    </lineage>
</organism>
<evidence type="ECO:0000313" key="2">
    <source>
        <dbReference type="Proteomes" id="UP000278627"/>
    </source>
</evidence>
<proteinExistence type="predicted"/>
<evidence type="ECO:0000313" key="1">
    <source>
        <dbReference type="EMBL" id="VDN86775.1"/>
    </source>
</evidence>
<protein>
    <submittedName>
        <fullName evidence="3">Galectin</fullName>
    </submittedName>
</protein>
<sequence length="82" mass="9787">MMSMQKWIVWAPKSSIPAVLVLKLVGKVEDVKIDPQEAYVLHFNVKPRYYRDFSSFLLFIMKRGEYSLFRIIVVSFPHFFQE</sequence>
<dbReference type="Proteomes" id="UP000278627">
    <property type="component" value="Unassembled WGS sequence"/>
</dbReference>
<gene>
    <name evidence="1" type="ORF">BPAG_LOCUS5589</name>
</gene>
<dbReference type="WBParaSite" id="BPAG_0000562501-mRNA-1">
    <property type="protein sequence ID" value="BPAG_0000562501-mRNA-1"/>
    <property type="gene ID" value="BPAG_0000562501"/>
</dbReference>
<accession>A0A0N4TBN8</accession>
<evidence type="ECO:0000313" key="3">
    <source>
        <dbReference type="WBParaSite" id="BPAG_0000562501-mRNA-1"/>
    </source>
</evidence>
<dbReference type="AlphaFoldDB" id="A0A0N4TBN8"/>
<name>A0A0N4TBN8_BRUPA</name>
<reference evidence="3" key="1">
    <citation type="submission" date="2017-02" db="UniProtKB">
        <authorList>
            <consortium name="WormBaseParasite"/>
        </authorList>
    </citation>
    <scope>IDENTIFICATION</scope>
</reference>